<sequence>MRLTLYGFPSKIIKSFHELPNDFKFTAPNFSFECSKIAAIEIAPIIRRLLEKDPYLSYYDIESNVMKPYLVIFFNVLRGNQVVISRKNSHQFLALANELENEDLKQSVLVVTNKKISPKDVISYIFRQKEIGLNISHDIRYIASHFLKFYRDPSLTLLTPEILRQIIESTKISKDNKRLAKNYYHEITKQKNTLENYFVISSALTRNAHIELKYEEDNELLGIIANLTSLASKNVYVARAVFLEAPVPVKNIQNIVDLKNPEVTIRILCNGLNYIHYDFRERKISLTSLTIQVGDVFTEAPKHWALVGSNDNNNWEVIIEHEADEELAQPYAIKNYSCNESSFFRYIRFVQRTNFSNRKTSLNAINLSALEFFGKLTVI</sequence>
<dbReference type="SUPFAM" id="SSF49785">
    <property type="entry name" value="Galactose-binding domain-like"/>
    <property type="match status" value="1"/>
</dbReference>
<dbReference type="RefSeq" id="XP_068353118.1">
    <property type="nucleotide sequence ID" value="XM_068509075.1"/>
</dbReference>
<dbReference type="GeneID" id="94843779"/>
<organism evidence="1 2">
    <name type="scientific">Tritrichomonas foetus</name>
    <dbReference type="NCBI Taxonomy" id="1144522"/>
    <lineage>
        <taxon>Eukaryota</taxon>
        <taxon>Metamonada</taxon>
        <taxon>Parabasalia</taxon>
        <taxon>Tritrichomonadida</taxon>
        <taxon>Tritrichomonadidae</taxon>
        <taxon>Tritrichomonas</taxon>
    </lineage>
</organism>
<proteinExistence type="predicted"/>
<protein>
    <submittedName>
        <fullName evidence="1">Uncharacterized protein</fullName>
    </submittedName>
</protein>
<dbReference type="VEuPathDB" id="TrichDB:TRFO_33439"/>
<name>A0A1J4JR39_9EUKA</name>
<evidence type="ECO:0000313" key="2">
    <source>
        <dbReference type="Proteomes" id="UP000179807"/>
    </source>
</evidence>
<reference evidence="1" key="1">
    <citation type="submission" date="2016-10" db="EMBL/GenBank/DDBJ databases">
        <authorList>
            <person name="Benchimol M."/>
            <person name="Almeida L.G."/>
            <person name="Vasconcelos A.T."/>
            <person name="Perreira-Neves A."/>
            <person name="Rosa I.A."/>
            <person name="Tasca T."/>
            <person name="Bogo M.R."/>
            <person name="de Souza W."/>
        </authorList>
    </citation>
    <scope>NUCLEOTIDE SEQUENCE [LARGE SCALE GENOMIC DNA]</scope>
    <source>
        <strain evidence="1">K</strain>
    </source>
</reference>
<dbReference type="AlphaFoldDB" id="A0A1J4JR39"/>
<gene>
    <name evidence="1" type="ORF">TRFO_33439</name>
</gene>
<keyword evidence="2" id="KW-1185">Reference proteome</keyword>
<comment type="caution">
    <text evidence="1">The sequence shown here is derived from an EMBL/GenBank/DDBJ whole genome shotgun (WGS) entry which is preliminary data.</text>
</comment>
<dbReference type="InterPro" id="IPR008979">
    <property type="entry name" value="Galactose-bd-like_sf"/>
</dbReference>
<dbReference type="Gene3D" id="2.60.120.260">
    <property type="entry name" value="Galactose-binding domain-like"/>
    <property type="match status" value="1"/>
</dbReference>
<dbReference type="EMBL" id="MLAK01000977">
    <property type="protein sequence ID" value="OHS99981.1"/>
    <property type="molecule type" value="Genomic_DNA"/>
</dbReference>
<accession>A0A1J4JR39</accession>
<evidence type="ECO:0000313" key="1">
    <source>
        <dbReference type="EMBL" id="OHS99981.1"/>
    </source>
</evidence>
<dbReference type="Proteomes" id="UP000179807">
    <property type="component" value="Unassembled WGS sequence"/>
</dbReference>